<dbReference type="InterPro" id="IPR036388">
    <property type="entry name" value="WH-like_DNA-bd_sf"/>
</dbReference>
<comment type="caution">
    <text evidence="1">The sequence shown here is derived from an EMBL/GenBank/DDBJ whole genome shotgun (WGS) entry which is preliminary data.</text>
</comment>
<name>A0ABW6T453_9ACTN</name>
<evidence type="ECO:0000313" key="1">
    <source>
        <dbReference type="EMBL" id="MFF3672003.1"/>
    </source>
</evidence>
<reference evidence="1 2" key="1">
    <citation type="submission" date="2024-10" db="EMBL/GenBank/DDBJ databases">
        <title>The Natural Products Discovery Center: Release of the First 8490 Sequenced Strains for Exploring Actinobacteria Biosynthetic Diversity.</title>
        <authorList>
            <person name="Kalkreuter E."/>
            <person name="Kautsar S.A."/>
            <person name="Yang D."/>
            <person name="Bader C.D."/>
            <person name="Teijaro C.N."/>
            <person name="Fluegel L."/>
            <person name="Davis C.M."/>
            <person name="Simpson J.R."/>
            <person name="Lauterbach L."/>
            <person name="Steele A.D."/>
            <person name="Gui C."/>
            <person name="Meng S."/>
            <person name="Li G."/>
            <person name="Viehrig K."/>
            <person name="Ye F."/>
            <person name="Su P."/>
            <person name="Kiefer A.F."/>
            <person name="Nichols A."/>
            <person name="Cepeda A.J."/>
            <person name="Yan W."/>
            <person name="Fan B."/>
            <person name="Jiang Y."/>
            <person name="Adhikari A."/>
            <person name="Zheng C.-J."/>
            <person name="Schuster L."/>
            <person name="Cowan T.M."/>
            <person name="Smanski M.J."/>
            <person name="Chevrette M.G."/>
            <person name="De Carvalho L.P.S."/>
            <person name="Shen B."/>
        </authorList>
    </citation>
    <scope>NUCLEOTIDE SEQUENCE [LARGE SCALE GENOMIC DNA]</scope>
    <source>
        <strain evidence="1 2">NPDC002173</strain>
    </source>
</reference>
<evidence type="ECO:0008006" key="3">
    <source>
        <dbReference type="Google" id="ProtNLM"/>
    </source>
</evidence>
<dbReference type="InterPro" id="IPR016032">
    <property type="entry name" value="Sig_transdc_resp-reg_C-effctor"/>
</dbReference>
<gene>
    <name evidence="1" type="ORF">ACFYXI_41130</name>
</gene>
<keyword evidence="2" id="KW-1185">Reference proteome</keyword>
<proteinExistence type="predicted"/>
<dbReference type="Gene3D" id="1.10.10.10">
    <property type="entry name" value="Winged helix-like DNA-binding domain superfamily/Winged helix DNA-binding domain"/>
    <property type="match status" value="1"/>
</dbReference>
<evidence type="ECO:0000313" key="2">
    <source>
        <dbReference type="Proteomes" id="UP001602013"/>
    </source>
</evidence>
<dbReference type="EMBL" id="JBIASD010000061">
    <property type="protein sequence ID" value="MFF3672003.1"/>
    <property type="molecule type" value="Genomic_DNA"/>
</dbReference>
<dbReference type="SUPFAM" id="SSF46894">
    <property type="entry name" value="C-terminal effector domain of the bipartite response regulators"/>
    <property type="match status" value="1"/>
</dbReference>
<protein>
    <recommendedName>
        <fullName evidence="3">HTH luxR-type domain-containing protein</fullName>
    </recommendedName>
</protein>
<dbReference type="Proteomes" id="UP001602013">
    <property type="component" value="Unassembled WGS sequence"/>
</dbReference>
<accession>A0ABW6T453</accession>
<organism evidence="1 2">
    <name type="scientific">Microtetraspora malaysiensis</name>
    <dbReference type="NCBI Taxonomy" id="161358"/>
    <lineage>
        <taxon>Bacteria</taxon>
        <taxon>Bacillati</taxon>
        <taxon>Actinomycetota</taxon>
        <taxon>Actinomycetes</taxon>
        <taxon>Streptosporangiales</taxon>
        <taxon>Streptosporangiaceae</taxon>
        <taxon>Microtetraspora</taxon>
    </lineage>
</organism>
<sequence>MSPRTVSTHLYQVFPKLGITSRAALRDALADPADSE</sequence>
<dbReference type="RefSeq" id="WP_387418178.1">
    <property type="nucleotide sequence ID" value="NZ_JBIASD010000061.1"/>
</dbReference>